<evidence type="ECO:0000256" key="6">
    <source>
        <dbReference type="ARBA" id="ARBA00023141"/>
    </source>
</evidence>
<evidence type="ECO:0000256" key="3">
    <source>
        <dbReference type="ARBA" id="ARBA00012450"/>
    </source>
</evidence>
<keyword evidence="4" id="KW-0028">Amino-acid biosynthesis</keyword>
<evidence type="ECO:0000256" key="1">
    <source>
        <dbReference type="ARBA" id="ARBA00004811"/>
    </source>
</evidence>
<dbReference type="InterPro" id="IPR036968">
    <property type="entry name" value="Enolpyruvate_Tfrase_sf"/>
</dbReference>
<proteinExistence type="inferred from homology"/>
<keyword evidence="6" id="KW-0057">Aromatic amino acid biosynthesis</keyword>
<evidence type="ECO:0000256" key="7">
    <source>
        <dbReference type="ARBA" id="ARBA00044633"/>
    </source>
</evidence>
<feature type="domain" description="Enolpyruvate transferase" evidence="8">
    <location>
        <begin position="21"/>
        <end position="440"/>
    </location>
</feature>
<dbReference type="Gene3D" id="3.65.10.10">
    <property type="entry name" value="Enolpyruvate transferase domain"/>
    <property type="match status" value="2"/>
</dbReference>
<dbReference type="GO" id="GO:0003866">
    <property type="term" value="F:3-phosphoshikimate 1-carboxyvinyltransferase activity"/>
    <property type="evidence" value="ECO:0007669"/>
    <property type="project" value="UniProtKB-EC"/>
</dbReference>
<evidence type="ECO:0000259" key="8">
    <source>
        <dbReference type="Pfam" id="PF00275"/>
    </source>
</evidence>
<comment type="similarity">
    <text evidence="2">Belongs to the EPSP synthase family.</text>
</comment>
<comment type="catalytic activity">
    <reaction evidence="7">
        <text>3-phosphoshikimate + phosphoenolpyruvate = 5-O-(1-carboxyvinyl)-3-phosphoshikimate + phosphate</text>
        <dbReference type="Rhea" id="RHEA:21256"/>
        <dbReference type="ChEBI" id="CHEBI:43474"/>
        <dbReference type="ChEBI" id="CHEBI:57701"/>
        <dbReference type="ChEBI" id="CHEBI:58702"/>
        <dbReference type="ChEBI" id="CHEBI:145989"/>
        <dbReference type="EC" id="2.5.1.19"/>
    </reaction>
    <physiologicalReaction direction="left-to-right" evidence="7">
        <dbReference type="Rhea" id="RHEA:21257"/>
    </physiologicalReaction>
</comment>
<organism evidence="9">
    <name type="scientific">freshwater metagenome</name>
    <dbReference type="NCBI Taxonomy" id="449393"/>
    <lineage>
        <taxon>unclassified sequences</taxon>
        <taxon>metagenomes</taxon>
        <taxon>ecological metagenomes</taxon>
    </lineage>
</organism>
<dbReference type="EC" id="2.5.1.19" evidence="3"/>
<dbReference type="PANTHER" id="PTHR21090">
    <property type="entry name" value="AROM/DEHYDROQUINATE SYNTHASE"/>
    <property type="match status" value="1"/>
</dbReference>
<dbReference type="GO" id="GO:0009423">
    <property type="term" value="P:chorismate biosynthetic process"/>
    <property type="evidence" value="ECO:0007669"/>
    <property type="project" value="UniProtKB-UniPathway"/>
</dbReference>
<sequence>MVAGDSGRPSSTVYLVQAIEHPLDAVVAVPGSKSIANRALVCAALADGVSTLRNVPGGDDTAAMLECIALLGAGVGVAADDETVVEIHGTAAELRPGPLTLPTRLAGTTSRFVTALCALGSGHYEIDGLPPLRARPMGPLHDALVSLGVAVQPAERWGHLPVTVGGLGMPGERGAAPVDGPRRVVSMPGDISSQYITALMLIAPYLPGGLRIELTTPLVSRPYVTITTQVMAIFGVTDVSVATTTIDVAPGRYVACSYAIEPDASSASYPLAAAALCGGRVSIPDLGAEAMQGDAAFADVLGAMGCTVSRDGRGTTVERHGALHGISINMADLSDLVPTLAVVAPFADSPTEITGVGFIRAKESDRLGDLVAELRQCGIDANELDDGLHINPGVTAGAAMQTHHDHRLAMAFAILGLRLPGVRVHDPNVVTKSWPAFWTMLESMRSER</sequence>
<dbReference type="InterPro" id="IPR023193">
    <property type="entry name" value="EPSP_synthase_CS"/>
</dbReference>
<dbReference type="GO" id="GO:0008652">
    <property type="term" value="P:amino acid biosynthetic process"/>
    <property type="evidence" value="ECO:0007669"/>
    <property type="project" value="UniProtKB-KW"/>
</dbReference>
<dbReference type="CDD" id="cd01556">
    <property type="entry name" value="EPSP_synthase"/>
    <property type="match status" value="1"/>
</dbReference>
<dbReference type="EMBL" id="CAFBLP010000015">
    <property type="protein sequence ID" value="CAB4871573.1"/>
    <property type="molecule type" value="Genomic_DNA"/>
</dbReference>
<gene>
    <name evidence="9" type="ORF">UFOPK3376_00862</name>
</gene>
<accession>A0A6J7DVX2</accession>
<dbReference type="InterPro" id="IPR001986">
    <property type="entry name" value="Enolpyruvate_Tfrase_dom"/>
</dbReference>
<dbReference type="PANTHER" id="PTHR21090:SF5">
    <property type="entry name" value="PENTAFUNCTIONAL AROM POLYPEPTIDE"/>
    <property type="match status" value="1"/>
</dbReference>
<evidence type="ECO:0000256" key="2">
    <source>
        <dbReference type="ARBA" id="ARBA00009948"/>
    </source>
</evidence>
<protein>
    <recommendedName>
        <fullName evidence="3">3-phosphoshikimate 1-carboxyvinyltransferase</fullName>
        <ecNumber evidence="3">2.5.1.19</ecNumber>
    </recommendedName>
</protein>
<dbReference type="HAMAP" id="MF_00210">
    <property type="entry name" value="EPSP_synth"/>
    <property type="match status" value="1"/>
</dbReference>
<dbReference type="Pfam" id="PF00275">
    <property type="entry name" value="EPSP_synthase"/>
    <property type="match status" value="1"/>
</dbReference>
<keyword evidence="5" id="KW-0808">Transferase</keyword>
<dbReference type="InterPro" id="IPR006264">
    <property type="entry name" value="EPSP_synthase"/>
</dbReference>
<dbReference type="SUPFAM" id="SSF55205">
    <property type="entry name" value="EPT/RTPC-like"/>
    <property type="match status" value="1"/>
</dbReference>
<dbReference type="UniPathway" id="UPA00053">
    <property type="reaction ID" value="UER00089"/>
</dbReference>
<comment type="pathway">
    <text evidence="1">Metabolic intermediate biosynthesis; chorismate biosynthesis; chorismate from D-erythrose 4-phosphate and phosphoenolpyruvate: step 6/7.</text>
</comment>
<dbReference type="NCBIfam" id="TIGR01356">
    <property type="entry name" value="aroA"/>
    <property type="match status" value="1"/>
</dbReference>
<dbReference type="PIRSF" id="PIRSF000505">
    <property type="entry name" value="EPSPS"/>
    <property type="match status" value="1"/>
</dbReference>
<evidence type="ECO:0000256" key="4">
    <source>
        <dbReference type="ARBA" id="ARBA00022605"/>
    </source>
</evidence>
<evidence type="ECO:0000256" key="5">
    <source>
        <dbReference type="ARBA" id="ARBA00022679"/>
    </source>
</evidence>
<name>A0A6J7DVX2_9ZZZZ</name>
<evidence type="ECO:0000313" key="9">
    <source>
        <dbReference type="EMBL" id="CAB4871573.1"/>
    </source>
</evidence>
<dbReference type="AlphaFoldDB" id="A0A6J7DVX2"/>
<reference evidence="9" key="1">
    <citation type="submission" date="2020-05" db="EMBL/GenBank/DDBJ databases">
        <authorList>
            <person name="Chiriac C."/>
            <person name="Salcher M."/>
            <person name="Ghai R."/>
            <person name="Kavagutti S V."/>
        </authorList>
    </citation>
    <scope>NUCLEOTIDE SEQUENCE</scope>
</reference>
<dbReference type="PROSITE" id="PS00885">
    <property type="entry name" value="EPSP_SYNTHASE_2"/>
    <property type="match status" value="1"/>
</dbReference>
<dbReference type="GO" id="GO:0009073">
    <property type="term" value="P:aromatic amino acid family biosynthetic process"/>
    <property type="evidence" value="ECO:0007669"/>
    <property type="project" value="UniProtKB-KW"/>
</dbReference>
<dbReference type="InterPro" id="IPR013792">
    <property type="entry name" value="RNA3'P_cycl/enolpyr_Trfase_a/b"/>
</dbReference>